<dbReference type="EMBL" id="SLUB01000008">
    <property type="protein sequence ID" value="THE13594.1"/>
    <property type="molecule type" value="Genomic_DNA"/>
</dbReference>
<dbReference type="SUPFAM" id="SSF53850">
    <property type="entry name" value="Periplasmic binding protein-like II"/>
    <property type="match status" value="1"/>
</dbReference>
<name>A0A4S3PVN6_9BACI</name>
<dbReference type="Pfam" id="PF13416">
    <property type="entry name" value="SBP_bac_8"/>
    <property type="match status" value="1"/>
</dbReference>
<evidence type="ECO:0000256" key="2">
    <source>
        <dbReference type="ARBA" id="ARBA00022448"/>
    </source>
</evidence>
<dbReference type="Proteomes" id="UP000306477">
    <property type="component" value="Unassembled WGS sequence"/>
</dbReference>
<dbReference type="PANTHER" id="PTHR30061:SF50">
    <property type="entry name" value="MALTOSE_MALTODEXTRIN-BINDING PERIPLASMIC PROTEIN"/>
    <property type="match status" value="1"/>
</dbReference>
<protein>
    <submittedName>
        <fullName evidence="5">Sugar ABC transporter substrate-binding protein</fullName>
    </submittedName>
</protein>
<dbReference type="PANTHER" id="PTHR30061">
    <property type="entry name" value="MALTOSE-BINDING PERIPLASMIC PROTEIN"/>
    <property type="match status" value="1"/>
</dbReference>
<comment type="similarity">
    <text evidence="1">Belongs to the bacterial solute-binding protein 1 family.</text>
</comment>
<gene>
    <name evidence="5" type="ORF">E1I69_06680</name>
</gene>
<reference evidence="5 6" key="1">
    <citation type="journal article" date="2019" name="Indoor Air">
        <title>Impacts of indoor surface finishes on bacterial viability.</title>
        <authorList>
            <person name="Hu J."/>
            <person name="Maamar S.B."/>
            <person name="Glawe A.J."/>
            <person name="Gottel N."/>
            <person name="Gilbert J.A."/>
            <person name="Hartmann E.M."/>
        </authorList>
    </citation>
    <scope>NUCLEOTIDE SEQUENCE [LARGE SCALE GENOMIC DNA]</scope>
    <source>
        <strain evidence="5 6">AF060A6</strain>
    </source>
</reference>
<comment type="caution">
    <text evidence="5">The sequence shown here is derived from an EMBL/GenBank/DDBJ whole genome shotgun (WGS) entry which is preliminary data.</text>
</comment>
<dbReference type="PROSITE" id="PS51257">
    <property type="entry name" value="PROKAR_LIPOPROTEIN"/>
    <property type="match status" value="1"/>
</dbReference>
<dbReference type="GO" id="GO:1901982">
    <property type="term" value="F:maltose binding"/>
    <property type="evidence" value="ECO:0007669"/>
    <property type="project" value="TreeGrafter"/>
</dbReference>
<feature type="chain" id="PRO_5039355402" evidence="4">
    <location>
        <begin position="22"/>
        <end position="415"/>
    </location>
</feature>
<dbReference type="Gene3D" id="3.40.190.10">
    <property type="entry name" value="Periplasmic binding protein-like II"/>
    <property type="match status" value="1"/>
</dbReference>
<accession>A0A4S3PVN6</accession>
<keyword evidence="2" id="KW-0813">Transport</keyword>
<evidence type="ECO:0000256" key="4">
    <source>
        <dbReference type="SAM" id="SignalP"/>
    </source>
</evidence>
<dbReference type="OrthoDB" id="9782846at2"/>
<sequence>MKRLGFLLFLVILGIALSACSSNEDSSKANGGEISGEITVWAHPYTGGAEEETAMWDEMIASFEEQYDVKVNFETIPWANRDQKILTALASNTGPDIFYAIPDQMPQYADVGMLVELDPYLENNDMDDFVETALMATQWKGKTYGLPILQEATTFFYNVDVIEAIGEDPNNLPQIWDEFKKWAEKAKANGYYAMSYPGGGSMNHTLYPWLWQAGGNVVNENNEVLINSPEGLEAFEWINDMYQKGWIPEDSITATDHNGLWLGGKILAVMGSADLISVLQEEGDFDFVISQPLKNKEQYAYGTTGMFVVASNSDNPDAAAEFLKTITNADNQRTFNSLTNFIPTRESAKDIFAEGDPLGYVAANTQYALPGVIHPKGRAIMPLIQAELQAMMAGEKTPQEALDAAEKAIEDELAK</sequence>
<dbReference type="RefSeq" id="WP_136378828.1">
    <property type="nucleotide sequence ID" value="NZ_SLUB01000008.1"/>
</dbReference>
<dbReference type="CDD" id="cd13585">
    <property type="entry name" value="PBP2_TMBP_like"/>
    <property type="match status" value="1"/>
</dbReference>
<evidence type="ECO:0000256" key="3">
    <source>
        <dbReference type="ARBA" id="ARBA00022729"/>
    </source>
</evidence>
<feature type="signal peptide" evidence="4">
    <location>
        <begin position="1"/>
        <end position="21"/>
    </location>
</feature>
<organism evidence="5 6">
    <name type="scientific">Bacillus timonensis</name>
    <dbReference type="NCBI Taxonomy" id="1033734"/>
    <lineage>
        <taxon>Bacteria</taxon>
        <taxon>Bacillati</taxon>
        <taxon>Bacillota</taxon>
        <taxon>Bacilli</taxon>
        <taxon>Bacillales</taxon>
        <taxon>Bacillaceae</taxon>
        <taxon>Bacillus</taxon>
    </lineage>
</organism>
<keyword evidence="3 4" id="KW-0732">Signal</keyword>
<dbReference type="GO" id="GO:0042956">
    <property type="term" value="P:maltodextrin transmembrane transport"/>
    <property type="evidence" value="ECO:0007669"/>
    <property type="project" value="TreeGrafter"/>
</dbReference>
<keyword evidence="6" id="KW-1185">Reference proteome</keyword>
<dbReference type="InterPro" id="IPR006059">
    <property type="entry name" value="SBP"/>
</dbReference>
<dbReference type="AlphaFoldDB" id="A0A4S3PVN6"/>
<dbReference type="GO" id="GO:0015768">
    <property type="term" value="P:maltose transport"/>
    <property type="evidence" value="ECO:0007669"/>
    <property type="project" value="TreeGrafter"/>
</dbReference>
<evidence type="ECO:0000313" key="5">
    <source>
        <dbReference type="EMBL" id="THE13594.1"/>
    </source>
</evidence>
<evidence type="ECO:0000313" key="6">
    <source>
        <dbReference type="Proteomes" id="UP000306477"/>
    </source>
</evidence>
<evidence type="ECO:0000256" key="1">
    <source>
        <dbReference type="ARBA" id="ARBA00008520"/>
    </source>
</evidence>
<dbReference type="GO" id="GO:0055052">
    <property type="term" value="C:ATP-binding cassette (ABC) transporter complex, substrate-binding subunit-containing"/>
    <property type="evidence" value="ECO:0007669"/>
    <property type="project" value="TreeGrafter"/>
</dbReference>
<proteinExistence type="inferred from homology"/>